<protein>
    <submittedName>
        <fullName evidence="1">Uncharacterized protein</fullName>
    </submittedName>
</protein>
<name>A0ACC2E276_DIPCM</name>
<proteinExistence type="predicted"/>
<reference evidence="2" key="1">
    <citation type="journal article" date="2024" name="Proc. Natl. Acad. Sci. U.S.A.">
        <title>Extraordinary preservation of gene collinearity over three hundred million years revealed in homosporous lycophytes.</title>
        <authorList>
            <person name="Li C."/>
            <person name="Wickell D."/>
            <person name="Kuo L.Y."/>
            <person name="Chen X."/>
            <person name="Nie B."/>
            <person name="Liao X."/>
            <person name="Peng D."/>
            <person name="Ji J."/>
            <person name="Jenkins J."/>
            <person name="Williams M."/>
            <person name="Shu S."/>
            <person name="Plott C."/>
            <person name="Barry K."/>
            <person name="Rajasekar S."/>
            <person name="Grimwood J."/>
            <person name="Han X."/>
            <person name="Sun S."/>
            <person name="Hou Z."/>
            <person name="He W."/>
            <person name="Dai G."/>
            <person name="Sun C."/>
            <person name="Schmutz J."/>
            <person name="Leebens-Mack J.H."/>
            <person name="Li F.W."/>
            <person name="Wang L."/>
        </authorList>
    </citation>
    <scope>NUCLEOTIDE SEQUENCE [LARGE SCALE GENOMIC DNA]</scope>
    <source>
        <strain evidence="2">cv. PW_Plant_1</strain>
    </source>
</reference>
<dbReference type="Proteomes" id="UP001162992">
    <property type="component" value="Chromosome 4"/>
</dbReference>
<evidence type="ECO:0000313" key="2">
    <source>
        <dbReference type="Proteomes" id="UP001162992"/>
    </source>
</evidence>
<accession>A0ACC2E276</accession>
<comment type="caution">
    <text evidence="1">The sequence shown here is derived from an EMBL/GenBank/DDBJ whole genome shotgun (WGS) entry which is preliminary data.</text>
</comment>
<sequence>MADLSTAQKILKRIQDLVRELLQDIARGSLPVISIDRFIPCDSLTDGDGLSVYERCESQERIALKGRTSTQRIVAFMRVLLIVQGLLQQEKHASKRDVYYMDPRLFGDQVIVDQAINDICTKLKCARSSIHVFSASKGLVMGCLQYIDQGRLVDCSRHRLSGFPIPTLTDGVTLAMSEAEYILLVEKETVFQRLANDGYCMKNRCIVITGRGYPDVPTRSFLRLLVNALHLPVYGLVDADPYGLDILCTYRFGSLAMAYDAEALATPSIRWLGVFLSDVRFHGIPVRCLLPLRENDKRKAEAMLKRQYLKIHAPLWWLLCHSQPRRKLVPRVPSTRRNTEPSGNSSAPLPNIMPAIQKVHSERKKSYGE</sequence>
<organism evidence="1 2">
    <name type="scientific">Diphasiastrum complanatum</name>
    <name type="common">Issler's clubmoss</name>
    <name type="synonym">Lycopodium complanatum</name>
    <dbReference type="NCBI Taxonomy" id="34168"/>
    <lineage>
        <taxon>Eukaryota</taxon>
        <taxon>Viridiplantae</taxon>
        <taxon>Streptophyta</taxon>
        <taxon>Embryophyta</taxon>
        <taxon>Tracheophyta</taxon>
        <taxon>Lycopodiopsida</taxon>
        <taxon>Lycopodiales</taxon>
        <taxon>Lycopodiaceae</taxon>
        <taxon>Lycopodioideae</taxon>
        <taxon>Diphasiastrum</taxon>
    </lineage>
</organism>
<keyword evidence="2" id="KW-1185">Reference proteome</keyword>
<gene>
    <name evidence="1" type="ORF">O6H91_04G135300</name>
</gene>
<evidence type="ECO:0000313" key="1">
    <source>
        <dbReference type="EMBL" id="KAJ7560562.1"/>
    </source>
</evidence>
<dbReference type="EMBL" id="CM055095">
    <property type="protein sequence ID" value="KAJ7560562.1"/>
    <property type="molecule type" value="Genomic_DNA"/>
</dbReference>